<gene>
    <name evidence="1" type="ORF">A0128_06745</name>
</gene>
<dbReference type="KEGG" id="laj:A0128_06745"/>
<dbReference type="AlphaFoldDB" id="A0A1D7UVE3"/>
<protein>
    <submittedName>
        <fullName evidence="1">Uncharacterized protein</fullName>
    </submittedName>
</protein>
<accession>A0A1D7UVE3</accession>
<evidence type="ECO:0000313" key="2">
    <source>
        <dbReference type="Proteomes" id="UP000094197"/>
    </source>
</evidence>
<sequence>MDKKNLNSFEFLERSFLLVRKAPFSLVYVLQKFRRFVSENSFEFYSSFGFFFFHSAFVLGPKLLWESPESWTLPLGIFKKTEVSFFAGNVCFVGRMEIFAFGKFGAE</sequence>
<proteinExistence type="predicted"/>
<evidence type="ECO:0000313" key="1">
    <source>
        <dbReference type="EMBL" id="AOP33572.1"/>
    </source>
</evidence>
<dbReference type="Proteomes" id="UP000094197">
    <property type="component" value="Chromosome 1"/>
</dbReference>
<organism evidence="1 2">
    <name type="scientific">Leptospira tipperaryensis</name>
    <dbReference type="NCBI Taxonomy" id="2564040"/>
    <lineage>
        <taxon>Bacteria</taxon>
        <taxon>Pseudomonadati</taxon>
        <taxon>Spirochaetota</taxon>
        <taxon>Spirochaetia</taxon>
        <taxon>Leptospirales</taxon>
        <taxon>Leptospiraceae</taxon>
        <taxon>Leptospira</taxon>
    </lineage>
</organism>
<reference evidence="1 2" key="1">
    <citation type="submission" date="2016-04" db="EMBL/GenBank/DDBJ databases">
        <title>Complete genome seqeunce of Leptospira alstonii serovar Room22.</title>
        <authorList>
            <person name="Nally J.E."/>
            <person name="Bayles D.O."/>
            <person name="Hurley D."/>
            <person name="Fanning S."/>
            <person name="McMahon B.J."/>
            <person name="Arent Z."/>
        </authorList>
    </citation>
    <scope>NUCLEOTIDE SEQUENCE [LARGE SCALE GENOMIC DNA]</scope>
    <source>
        <strain evidence="1 2">GWTS #1</strain>
    </source>
</reference>
<keyword evidence="2" id="KW-1185">Reference proteome</keyword>
<dbReference type="EMBL" id="CP015217">
    <property type="protein sequence ID" value="AOP33572.1"/>
    <property type="molecule type" value="Genomic_DNA"/>
</dbReference>
<name>A0A1D7UVE3_9LEPT</name>